<name>A0A916EJY6_9GLOM</name>
<evidence type="ECO:0000313" key="2">
    <source>
        <dbReference type="Proteomes" id="UP000684084"/>
    </source>
</evidence>
<organism evidence="1 2">
    <name type="scientific">Rhizophagus irregularis</name>
    <dbReference type="NCBI Taxonomy" id="588596"/>
    <lineage>
        <taxon>Eukaryota</taxon>
        <taxon>Fungi</taxon>
        <taxon>Fungi incertae sedis</taxon>
        <taxon>Mucoromycota</taxon>
        <taxon>Glomeromycotina</taxon>
        <taxon>Glomeromycetes</taxon>
        <taxon>Glomerales</taxon>
        <taxon>Glomeraceae</taxon>
        <taxon>Rhizophagus</taxon>
    </lineage>
</organism>
<dbReference type="OrthoDB" id="2411189at2759"/>
<evidence type="ECO:0000313" key="1">
    <source>
        <dbReference type="EMBL" id="CAB5389003.1"/>
    </source>
</evidence>
<reference evidence="1" key="1">
    <citation type="submission" date="2020-05" db="EMBL/GenBank/DDBJ databases">
        <authorList>
            <person name="Rincon C."/>
            <person name="Sanders R I."/>
            <person name="Robbins C."/>
            <person name="Chaturvedi A."/>
        </authorList>
    </citation>
    <scope>NUCLEOTIDE SEQUENCE</scope>
    <source>
        <strain evidence="1">CHB12</strain>
    </source>
</reference>
<sequence>MDIMITQLFYQWIVMYIMSRNDNHTEETLQEFKIRRKLVLNLLNPINNTTKINSTFTKNIKLTSPGIEFLLSDFNNAFMDLSDKGAHELTLLGMNQLSRKVSTWFKGNPESIQIQLFHSATWSIGAKIYAKNNHYNHPRFSNIAIRMSADELDIYETVDGLCFAKLLLLFCLKDNSLTTDLAVIQWFDFKYQSEDLRLKHGCPYVKLLDEYDIIPIESITDLIHVIPHFGHDNSFFVNSFLF</sequence>
<proteinExistence type="predicted"/>
<dbReference type="VEuPathDB" id="FungiDB:RhiirFUN_024168"/>
<dbReference type="AlphaFoldDB" id="A0A916EJY6"/>
<accession>A0A916EJY6</accession>
<protein>
    <submittedName>
        <fullName evidence="1">Uncharacterized protein</fullName>
    </submittedName>
</protein>
<gene>
    <name evidence="1" type="ORF">CHRIB12_LOCUS20859</name>
</gene>
<dbReference type="Proteomes" id="UP000684084">
    <property type="component" value="Unassembled WGS sequence"/>
</dbReference>
<dbReference type="EMBL" id="CAGKOT010000063">
    <property type="protein sequence ID" value="CAB5389003.1"/>
    <property type="molecule type" value="Genomic_DNA"/>
</dbReference>
<comment type="caution">
    <text evidence="1">The sequence shown here is derived from an EMBL/GenBank/DDBJ whole genome shotgun (WGS) entry which is preliminary data.</text>
</comment>